<dbReference type="EMBL" id="CVRI01000020">
    <property type="protein sequence ID" value="CRK90743.1"/>
    <property type="molecule type" value="Genomic_DNA"/>
</dbReference>
<dbReference type="AlphaFoldDB" id="A0A1J1HRQ9"/>
<reference evidence="1 2" key="1">
    <citation type="submission" date="2015-04" db="EMBL/GenBank/DDBJ databases">
        <authorList>
            <person name="Syromyatnikov M.Y."/>
            <person name="Popov V.N."/>
        </authorList>
    </citation>
    <scope>NUCLEOTIDE SEQUENCE [LARGE SCALE GENOMIC DNA]</scope>
</reference>
<accession>A0A1J1HRQ9</accession>
<organism evidence="1 2">
    <name type="scientific">Clunio marinus</name>
    <dbReference type="NCBI Taxonomy" id="568069"/>
    <lineage>
        <taxon>Eukaryota</taxon>
        <taxon>Metazoa</taxon>
        <taxon>Ecdysozoa</taxon>
        <taxon>Arthropoda</taxon>
        <taxon>Hexapoda</taxon>
        <taxon>Insecta</taxon>
        <taxon>Pterygota</taxon>
        <taxon>Neoptera</taxon>
        <taxon>Endopterygota</taxon>
        <taxon>Diptera</taxon>
        <taxon>Nematocera</taxon>
        <taxon>Chironomoidea</taxon>
        <taxon>Chironomidae</taxon>
        <taxon>Clunio</taxon>
    </lineage>
</organism>
<keyword evidence="2" id="KW-1185">Reference proteome</keyword>
<sequence length="65" mass="7515">MSLKTSSKSLLIRKRSFIKKINNSVNICTYSHDLMNAVGSYKRKLLVSQAQHFHKSPFEVDYVLI</sequence>
<dbReference type="Proteomes" id="UP000183832">
    <property type="component" value="Unassembled WGS sequence"/>
</dbReference>
<evidence type="ECO:0000313" key="2">
    <source>
        <dbReference type="Proteomes" id="UP000183832"/>
    </source>
</evidence>
<protein>
    <submittedName>
        <fullName evidence="1">CLUMA_CG004436, isoform A</fullName>
    </submittedName>
</protein>
<evidence type="ECO:0000313" key="1">
    <source>
        <dbReference type="EMBL" id="CRK90743.1"/>
    </source>
</evidence>
<proteinExistence type="predicted"/>
<name>A0A1J1HRQ9_9DIPT</name>
<dbReference type="OrthoDB" id="10265489at2759"/>
<gene>
    <name evidence="1" type="ORF">CLUMA_CG004436</name>
</gene>